<protein>
    <submittedName>
        <fullName evidence="2">Type II secretory pathway pseudopilin PulG</fullName>
    </submittedName>
</protein>
<evidence type="ECO:0000313" key="2">
    <source>
        <dbReference type="EMBL" id="MDQ0555077.1"/>
    </source>
</evidence>
<dbReference type="RefSeq" id="WP_307501618.1">
    <property type="nucleotide sequence ID" value="NZ_BAAACE010000026.1"/>
</dbReference>
<gene>
    <name evidence="2" type="ORF">QOZ92_000187</name>
</gene>
<dbReference type="Proteomes" id="UP001232584">
    <property type="component" value="Unassembled WGS sequence"/>
</dbReference>
<organism evidence="2 3">
    <name type="scientific">Paraclostridium ghonii</name>
    <dbReference type="NCBI Taxonomy" id="29358"/>
    <lineage>
        <taxon>Bacteria</taxon>
        <taxon>Bacillati</taxon>
        <taxon>Bacillota</taxon>
        <taxon>Clostridia</taxon>
        <taxon>Peptostreptococcales</taxon>
        <taxon>Peptostreptococcaceae</taxon>
        <taxon>Paraclostridium</taxon>
    </lineage>
</organism>
<evidence type="ECO:0000256" key="1">
    <source>
        <dbReference type="SAM" id="Phobius"/>
    </source>
</evidence>
<name>A0ABU0MVZ4_9FIRM</name>
<keyword evidence="1" id="KW-0472">Membrane</keyword>
<proteinExistence type="predicted"/>
<dbReference type="EMBL" id="JAUSWG010000001">
    <property type="protein sequence ID" value="MDQ0555077.1"/>
    <property type="molecule type" value="Genomic_DNA"/>
</dbReference>
<keyword evidence="3" id="KW-1185">Reference proteome</keyword>
<keyword evidence="1" id="KW-0812">Transmembrane</keyword>
<feature type="transmembrane region" description="Helical" evidence="1">
    <location>
        <begin position="12"/>
        <end position="34"/>
    </location>
</feature>
<sequence length="122" mass="14371">MYKFKNKKKGYFILENIVALSLIGIISSLVVSVFSTSVFNLKKNQQTNQMINLAKNEMSNIEYKMQNNNEENLYENTSKTIDEYSINSKIIKNQDYYECYKVSVSVKYYEKEIIIDSYVVRN</sequence>
<comment type="caution">
    <text evidence="2">The sequence shown here is derived from an EMBL/GenBank/DDBJ whole genome shotgun (WGS) entry which is preliminary data.</text>
</comment>
<evidence type="ECO:0000313" key="3">
    <source>
        <dbReference type="Proteomes" id="UP001232584"/>
    </source>
</evidence>
<accession>A0ABU0MVZ4</accession>
<reference evidence="2 3" key="1">
    <citation type="submission" date="2023-07" db="EMBL/GenBank/DDBJ databases">
        <title>Genomic Encyclopedia of Type Strains, Phase IV (KMG-IV): sequencing the most valuable type-strain genomes for metagenomic binning, comparative biology and taxonomic classification.</title>
        <authorList>
            <person name="Goeker M."/>
        </authorList>
    </citation>
    <scope>NUCLEOTIDE SEQUENCE [LARGE SCALE GENOMIC DNA]</scope>
    <source>
        <strain evidence="2 3">DSM 15049</strain>
    </source>
</reference>
<keyword evidence="1" id="KW-1133">Transmembrane helix</keyword>